<dbReference type="InterPro" id="IPR036372">
    <property type="entry name" value="BEACH_dom_sf"/>
</dbReference>
<dbReference type="PROSITE" id="PS50197">
    <property type="entry name" value="BEACH"/>
    <property type="match status" value="1"/>
</dbReference>
<dbReference type="SMART" id="SM01026">
    <property type="entry name" value="Beach"/>
    <property type="match status" value="1"/>
</dbReference>
<feature type="domain" description="BEACH" evidence="1">
    <location>
        <begin position="206"/>
        <end position="512"/>
    </location>
</feature>
<keyword evidence="3" id="KW-1185">Reference proteome</keyword>
<dbReference type="AlphaFoldDB" id="A0A5J4NLM1"/>
<proteinExistence type="predicted"/>
<dbReference type="PANTHER" id="PTHR46866:SF1">
    <property type="entry name" value="GH12955P"/>
    <property type="match status" value="1"/>
</dbReference>
<dbReference type="PANTHER" id="PTHR46866">
    <property type="entry name" value="GH12955P"/>
    <property type="match status" value="1"/>
</dbReference>
<accession>A0A5J4NLM1</accession>
<evidence type="ECO:0000313" key="3">
    <source>
        <dbReference type="Proteomes" id="UP000324629"/>
    </source>
</evidence>
<organism evidence="2 3">
    <name type="scientific">Paragonimus westermani</name>
    <dbReference type="NCBI Taxonomy" id="34504"/>
    <lineage>
        <taxon>Eukaryota</taxon>
        <taxon>Metazoa</taxon>
        <taxon>Spiralia</taxon>
        <taxon>Lophotrochozoa</taxon>
        <taxon>Platyhelminthes</taxon>
        <taxon>Trematoda</taxon>
        <taxon>Digenea</taxon>
        <taxon>Plagiorchiida</taxon>
        <taxon>Troglotremata</taxon>
        <taxon>Troglotrematidae</taxon>
        <taxon>Paragonimus</taxon>
    </lineage>
</organism>
<evidence type="ECO:0000313" key="2">
    <source>
        <dbReference type="EMBL" id="KAA3676515.1"/>
    </source>
</evidence>
<dbReference type="Proteomes" id="UP000324629">
    <property type="component" value="Unassembled WGS sequence"/>
</dbReference>
<protein>
    <recommendedName>
        <fullName evidence="1">BEACH domain-containing protein</fullName>
    </recommendedName>
</protein>
<reference evidence="2 3" key="1">
    <citation type="journal article" date="2019" name="Gigascience">
        <title>Whole-genome sequence of the oriental lung fluke Paragonimus westermani.</title>
        <authorList>
            <person name="Oey H."/>
            <person name="Zakrzewski M."/>
            <person name="Narain K."/>
            <person name="Devi K.R."/>
            <person name="Agatsuma T."/>
            <person name="Nawaratna S."/>
            <person name="Gobert G.N."/>
            <person name="Jones M.K."/>
            <person name="Ragan M.A."/>
            <person name="McManus D.P."/>
            <person name="Krause L."/>
        </authorList>
    </citation>
    <scope>NUCLEOTIDE SEQUENCE [LARGE SCALE GENOMIC DNA]</scope>
    <source>
        <strain evidence="2 3">IND2009</strain>
    </source>
</reference>
<evidence type="ECO:0000259" key="1">
    <source>
        <dbReference type="PROSITE" id="PS50197"/>
    </source>
</evidence>
<sequence>MTIERVWRYFKNSEDFDILCQPITDTEQLPSNAAFKLQMDQLAFCWSHTFESHRCSIQHPAERAIKNKTVKDTIHHQILKSYSELFDKISVAVAERIAPWSNISDLNVKLTSCGVSVETHELAGYSVFEVLKYFPGRLSDDLTKLFLIFQVVDHVCGLHRQCLPHLGLGLQNIFVDEALCLTLGFPDLDALSDFRPLEPSSEREATSVFKETDLFVMTLQWCSRKIKNLDYLMFLNGLAGRRLSDPLNSAVMPWITDFTSPSGTIRDLTKSKYHLSKGEAQLNANYKAPVSEGKISDELFHGHMMPSISKCGTDVTELVEAMGSIVDEPSTVCLRDNDNISCREVTGSTSQLDLEKPLSIRTWSPLSFQPHHLLDMMPNLAYYTYMARRTPKQTLVRFVRPVYRPLEFASSMSRLYESTPDECIPEFFTDPSVFTSIHPDMPDLSLPSWCSNPDEFIKYHSSLLESESVSSRLHHWIDLTFGYKVSAHLNRFKSRLRASLIQMDDPNKCRAI</sequence>
<name>A0A5J4NLM1_9TREM</name>
<dbReference type="EMBL" id="QNGE01001943">
    <property type="protein sequence ID" value="KAA3676515.1"/>
    <property type="molecule type" value="Genomic_DNA"/>
</dbReference>
<gene>
    <name evidence="2" type="ORF">DEA37_0014475</name>
</gene>
<dbReference type="SUPFAM" id="SSF81837">
    <property type="entry name" value="BEACH domain"/>
    <property type="match status" value="1"/>
</dbReference>
<dbReference type="InterPro" id="IPR000409">
    <property type="entry name" value="BEACH_dom"/>
</dbReference>
<comment type="caution">
    <text evidence="2">The sequence shown here is derived from an EMBL/GenBank/DDBJ whole genome shotgun (WGS) entry which is preliminary data.</text>
</comment>
<dbReference type="Pfam" id="PF02138">
    <property type="entry name" value="Beach"/>
    <property type="match status" value="2"/>
</dbReference>
<dbReference type="Gene3D" id="1.10.1540.10">
    <property type="entry name" value="BEACH domain"/>
    <property type="match status" value="1"/>
</dbReference>